<dbReference type="AlphaFoldDB" id="A0A7D5EUJ4"/>
<proteinExistence type="predicted"/>
<accession>A0A7D5EUJ4</accession>
<dbReference type="Pfam" id="PF18870">
    <property type="entry name" value="HEPN_RES_NTD1"/>
    <property type="match status" value="1"/>
</dbReference>
<evidence type="ECO:0000313" key="2">
    <source>
        <dbReference type="EMBL" id="QLD10811.1"/>
    </source>
</evidence>
<dbReference type="SMART" id="SM00953">
    <property type="entry name" value="RES"/>
    <property type="match status" value="1"/>
</dbReference>
<organism evidence="2 3">
    <name type="scientific">Microbacterium oleivorans</name>
    <dbReference type="NCBI Taxonomy" id="273677"/>
    <lineage>
        <taxon>Bacteria</taxon>
        <taxon>Bacillati</taxon>
        <taxon>Actinomycetota</taxon>
        <taxon>Actinomycetes</taxon>
        <taxon>Micrococcales</taxon>
        <taxon>Microbacteriaceae</taxon>
        <taxon>Microbacterium</taxon>
    </lineage>
</organism>
<dbReference type="RefSeq" id="WP_178010237.1">
    <property type="nucleotide sequence ID" value="NZ_CP058316.1"/>
</dbReference>
<protein>
    <submittedName>
        <fullName evidence="2">RES domain-containing protein</fullName>
    </submittedName>
</protein>
<gene>
    <name evidence="2" type="ORF">HW566_02830</name>
</gene>
<dbReference type="EMBL" id="CP058316">
    <property type="protein sequence ID" value="QLD10811.1"/>
    <property type="molecule type" value="Genomic_DNA"/>
</dbReference>
<dbReference type="Proteomes" id="UP000509638">
    <property type="component" value="Chromosome"/>
</dbReference>
<sequence length="422" mass="47699">MEPSDFYGIYGMDETVCLDHITDRVLRDLLSLRLSEFRCSFCGRSEPDGGIPFAILMDELGDRVWEAANWLYEGTEDVQFSEDGEPWSYETLYETNDVIYDTVEDALDPRFSMEIVERIKEATKSTDYWVGSERADPSAIGWASFARTVRFESRFVFIGSSERPGYEDEPPARIARFLEALLTYVESDLLIELPAGSTLYRGRMADDVSTIREKVQMEPSGELGPAPANLAETGRLSARGIGLFYAADDLDTAVAEIALHSNYDQAIVGGFTTTRPLKVLDFTRPLLDLPSVFATDSESRRRWTFARFKNHFTDMISAPVLLDGRQLVDYTPSQVVSEWLRFVPKTRIDGIAWPSHVTKGEGKNLMLFFGPGTDFQTDPPTESEQKRYPSKHPALTLSRADITEHRVERSVAVFALEVDQDW</sequence>
<dbReference type="InterPro" id="IPR041206">
    <property type="entry name" value="HEPN/RES_NTD1"/>
</dbReference>
<reference evidence="2 3" key="1">
    <citation type="submission" date="2020-06" db="EMBL/GenBank/DDBJ databases">
        <authorList>
            <person name="Jo H."/>
        </authorList>
    </citation>
    <scope>NUCLEOTIDE SEQUENCE [LARGE SCALE GENOMIC DNA]</scope>
    <source>
        <strain evidence="2 3">I46</strain>
    </source>
</reference>
<dbReference type="InterPro" id="IPR014914">
    <property type="entry name" value="RES_dom"/>
</dbReference>
<evidence type="ECO:0000313" key="3">
    <source>
        <dbReference type="Proteomes" id="UP000509638"/>
    </source>
</evidence>
<name>A0A7D5EUJ4_9MICO</name>
<feature type="domain" description="RES" evidence="1">
    <location>
        <begin position="219"/>
        <end position="380"/>
    </location>
</feature>
<dbReference type="Pfam" id="PF08808">
    <property type="entry name" value="RES"/>
    <property type="match status" value="1"/>
</dbReference>
<evidence type="ECO:0000259" key="1">
    <source>
        <dbReference type="SMART" id="SM00953"/>
    </source>
</evidence>